<dbReference type="PANTHER" id="PTHR24124">
    <property type="entry name" value="ANKYRIN REPEAT FAMILY A"/>
    <property type="match status" value="1"/>
</dbReference>
<dbReference type="Gene3D" id="1.25.40.20">
    <property type="entry name" value="Ankyrin repeat-containing domain"/>
    <property type="match status" value="1"/>
</dbReference>
<comment type="caution">
    <text evidence="5">The sequence shown here is derived from an EMBL/GenBank/DDBJ whole genome shotgun (WGS) entry which is preliminary data.</text>
</comment>
<dbReference type="Proteomes" id="UP001143548">
    <property type="component" value="Unassembled WGS sequence"/>
</dbReference>
<dbReference type="PANTHER" id="PTHR24124:SF14">
    <property type="entry name" value="CHROMOSOME UNDETERMINED SCAFFOLD_25, WHOLE GENOME SHOTGUN SEQUENCE"/>
    <property type="match status" value="1"/>
</dbReference>
<evidence type="ECO:0008006" key="7">
    <source>
        <dbReference type="Google" id="ProtNLM"/>
    </source>
</evidence>
<dbReference type="GO" id="GO:0005634">
    <property type="term" value="C:nucleus"/>
    <property type="evidence" value="ECO:0007669"/>
    <property type="project" value="TreeGrafter"/>
</dbReference>
<dbReference type="GO" id="GO:0010468">
    <property type="term" value="P:regulation of gene expression"/>
    <property type="evidence" value="ECO:0007669"/>
    <property type="project" value="TreeGrafter"/>
</dbReference>
<feature type="compositionally biased region" description="Low complexity" evidence="4">
    <location>
        <begin position="170"/>
        <end position="181"/>
    </location>
</feature>
<keyword evidence="2 3" id="KW-0040">ANK repeat</keyword>
<dbReference type="PROSITE" id="PS50297">
    <property type="entry name" value="ANK_REP_REGION"/>
    <property type="match status" value="1"/>
</dbReference>
<organism evidence="5 6">
    <name type="scientific">Aspergillus brasiliensis</name>
    <dbReference type="NCBI Taxonomy" id="319629"/>
    <lineage>
        <taxon>Eukaryota</taxon>
        <taxon>Fungi</taxon>
        <taxon>Dikarya</taxon>
        <taxon>Ascomycota</taxon>
        <taxon>Pezizomycotina</taxon>
        <taxon>Eurotiomycetes</taxon>
        <taxon>Eurotiomycetidae</taxon>
        <taxon>Eurotiales</taxon>
        <taxon>Aspergillaceae</taxon>
        <taxon>Aspergillus</taxon>
        <taxon>Aspergillus subgen. Circumdati</taxon>
    </lineage>
</organism>
<protein>
    <recommendedName>
        <fullName evidence="7">Ankyrin</fullName>
    </recommendedName>
</protein>
<feature type="repeat" description="ANK" evidence="3">
    <location>
        <begin position="100"/>
        <end position="132"/>
    </location>
</feature>
<dbReference type="InterPro" id="IPR002110">
    <property type="entry name" value="Ankyrin_rpt"/>
</dbReference>
<dbReference type="AlphaFoldDB" id="A0A9W5YRL0"/>
<gene>
    <name evidence="5" type="ORF">AbraCBS73388_006619</name>
</gene>
<dbReference type="PRINTS" id="PR01415">
    <property type="entry name" value="ANKYRIN"/>
</dbReference>
<evidence type="ECO:0000256" key="4">
    <source>
        <dbReference type="SAM" id="MobiDB-lite"/>
    </source>
</evidence>
<evidence type="ECO:0000313" key="6">
    <source>
        <dbReference type="Proteomes" id="UP001143548"/>
    </source>
</evidence>
<evidence type="ECO:0000256" key="2">
    <source>
        <dbReference type="ARBA" id="ARBA00023043"/>
    </source>
</evidence>
<reference evidence="5" key="1">
    <citation type="submission" date="2022-07" db="EMBL/GenBank/DDBJ databases">
        <title>Taxonomy of Aspergillus series Nigri: significant species reduction supported by multi-species coalescent approaches.</title>
        <authorList>
            <person name="Bian C."/>
            <person name="Kusuya Y."/>
            <person name="Sklenar F."/>
            <person name="D'hooge E."/>
            <person name="Yaguchi T."/>
            <person name="Takahashi H."/>
            <person name="Hubka V."/>
        </authorList>
    </citation>
    <scope>NUCLEOTIDE SEQUENCE</scope>
    <source>
        <strain evidence="5">CBS 733.88</strain>
    </source>
</reference>
<dbReference type="EMBL" id="BROQ01000034">
    <property type="protein sequence ID" value="GKZ20981.1"/>
    <property type="molecule type" value="Genomic_DNA"/>
</dbReference>
<feature type="compositionally biased region" description="Basic and acidic residues" evidence="4">
    <location>
        <begin position="198"/>
        <end position="220"/>
    </location>
</feature>
<dbReference type="SUPFAM" id="SSF48403">
    <property type="entry name" value="Ankyrin repeat"/>
    <property type="match status" value="1"/>
</dbReference>
<evidence type="ECO:0000256" key="3">
    <source>
        <dbReference type="PROSITE-ProRule" id="PRU00023"/>
    </source>
</evidence>
<dbReference type="PROSITE" id="PS50088">
    <property type="entry name" value="ANK_REPEAT"/>
    <property type="match status" value="1"/>
</dbReference>
<dbReference type="InterPro" id="IPR036770">
    <property type="entry name" value="Ankyrin_rpt-contain_sf"/>
</dbReference>
<feature type="region of interest" description="Disordered" evidence="4">
    <location>
        <begin position="146"/>
        <end position="220"/>
    </location>
</feature>
<evidence type="ECO:0000313" key="5">
    <source>
        <dbReference type="EMBL" id="GKZ20981.1"/>
    </source>
</evidence>
<dbReference type="Pfam" id="PF12796">
    <property type="entry name" value="Ank_2"/>
    <property type="match status" value="1"/>
</dbReference>
<sequence length="220" mass="23820">MVTLTPDTIDDLIYSARAGELQDLQTDLTTLATQTSTTPAHIIAAAIDTAPQEEGGSGSNLLHYPAANGNLEILTYLLTTLTTLPSQDEIKKILNHRNYSGNTPLHWAALNTHLECVKALVEAGADVDVKNDAGLDAVFLAERADWTTQEEGADDNDNVNGDEEVEVEIGGEQQQQQQDAGKMTRGRQVVEWLLNSEKAGEGEGSKDEKKDEGEKMDTTN</sequence>
<accession>A0A9W5YRL0</accession>
<evidence type="ECO:0000256" key="1">
    <source>
        <dbReference type="ARBA" id="ARBA00022737"/>
    </source>
</evidence>
<keyword evidence="1" id="KW-0677">Repeat</keyword>
<name>A0A9W5YRL0_9EURO</name>
<dbReference type="SMART" id="SM00248">
    <property type="entry name" value="ANK"/>
    <property type="match status" value="2"/>
</dbReference>
<proteinExistence type="predicted"/>
<feature type="compositionally biased region" description="Acidic residues" evidence="4">
    <location>
        <begin position="151"/>
        <end position="169"/>
    </location>
</feature>